<gene>
    <name evidence="1" type="ORF">PMACD_LOCUS11601</name>
</gene>
<dbReference type="EMBL" id="CAJOBZ010000040">
    <property type="protein sequence ID" value="CAF4904708.1"/>
    <property type="molecule type" value="Genomic_DNA"/>
</dbReference>
<keyword evidence="2" id="KW-1185">Reference proteome</keyword>
<reference evidence="1" key="1">
    <citation type="submission" date="2021-02" db="EMBL/GenBank/DDBJ databases">
        <authorList>
            <person name="Steward A R."/>
        </authorList>
    </citation>
    <scope>NUCLEOTIDE SEQUENCE</scope>
</reference>
<evidence type="ECO:0000313" key="2">
    <source>
        <dbReference type="Proteomes" id="UP000663880"/>
    </source>
</evidence>
<dbReference type="AlphaFoldDB" id="A0A821VCX7"/>
<organism evidence="1 2">
    <name type="scientific">Pieris macdunnoughi</name>
    <dbReference type="NCBI Taxonomy" id="345717"/>
    <lineage>
        <taxon>Eukaryota</taxon>
        <taxon>Metazoa</taxon>
        <taxon>Ecdysozoa</taxon>
        <taxon>Arthropoda</taxon>
        <taxon>Hexapoda</taxon>
        <taxon>Insecta</taxon>
        <taxon>Pterygota</taxon>
        <taxon>Neoptera</taxon>
        <taxon>Endopterygota</taxon>
        <taxon>Lepidoptera</taxon>
        <taxon>Glossata</taxon>
        <taxon>Ditrysia</taxon>
        <taxon>Papilionoidea</taxon>
        <taxon>Pieridae</taxon>
        <taxon>Pierinae</taxon>
        <taxon>Pieris</taxon>
    </lineage>
</organism>
<evidence type="ECO:0000313" key="1">
    <source>
        <dbReference type="EMBL" id="CAF4904708.1"/>
    </source>
</evidence>
<protein>
    <submittedName>
        <fullName evidence="1">Uncharacterized protein</fullName>
    </submittedName>
</protein>
<dbReference type="OrthoDB" id="10065625at2759"/>
<sequence>MIDVCGLTGIFNSRSYVGYLFKYTINSTAKPALLLTTETQISSRADTSYLSYPFLLVPRARVCVYVREICSRPLRTSLVPSRKERKYQFLKGWQRTCKPSRNGGSMDTTSYELVSLQLHKKKYSFNNQLSAGLTAWI</sequence>
<name>A0A821VCX7_9NEOP</name>
<proteinExistence type="predicted"/>
<comment type="caution">
    <text evidence="1">The sequence shown here is derived from an EMBL/GenBank/DDBJ whole genome shotgun (WGS) entry which is preliminary data.</text>
</comment>
<accession>A0A821VCX7</accession>
<dbReference type="Proteomes" id="UP000663880">
    <property type="component" value="Unassembled WGS sequence"/>
</dbReference>